<protein>
    <submittedName>
        <fullName evidence="2">Radical SAM protein</fullName>
    </submittedName>
</protein>
<evidence type="ECO:0000256" key="1">
    <source>
        <dbReference type="SAM" id="MobiDB-lite"/>
    </source>
</evidence>
<dbReference type="InterPro" id="IPR007197">
    <property type="entry name" value="rSAM"/>
</dbReference>
<dbReference type="InterPro" id="IPR058240">
    <property type="entry name" value="rSAM_sf"/>
</dbReference>
<organism evidence="2 3">
    <name type="scientific">Saccharopolyspora griseoalba</name>
    <dbReference type="NCBI Taxonomy" id="1431848"/>
    <lineage>
        <taxon>Bacteria</taxon>
        <taxon>Bacillati</taxon>
        <taxon>Actinomycetota</taxon>
        <taxon>Actinomycetes</taxon>
        <taxon>Pseudonocardiales</taxon>
        <taxon>Pseudonocardiaceae</taxon>
        <taxon>Saccharopolyspora</taxon>
    </lineage>
</organism>
<reference evidence="3" key="1">
    <citation type="journal article" date="2019" name="Int. J. Syst. Evol. Microbiol.">
        <title>The Global Catalogue of Microorganisms (GCM) 10K type strain sequencing project: providing services to taxonomists for standard genome sequencing and annotation.</title>
        <authorList>
            <consortium name="The Broad Institute Genomics Platform"/>
            <consortium name="The Broad Institute Genome Sequencing Center for Infectious Disease"/>
            <person name="Wu L."/>
            <person name="Ma J."/>
        </authorList>
    </citation>
    <scope>NUCLEOTIDE SEQUENCE [LARGE SCALE GENOMIC DNA]</scope>
    <source>
        <strain evidence="3">WLHS5</strain>
    </source>
</reference>
<feature type="compositionally biased region" description="Basic and acidic residues" evidence="1">
    <location>
        <begin position="13"/>
        <end position="24"/>
    </location>
</feature>
<feature type="region of interest" description="Disordered" evidence="1">
    <location>
        <begin position="1"/>
        <end position="24"/>
    </location>
</feature>
<evidence type="ECO:0000313" key="3">
    <source>
        <dbReference type="Proteomes" id="UP001596504"/>
    </source>
</evidence>
<dbReference type="EMBL" id="JBHTCJ010000005">
    <property type="protein sequence ID" value="MFC7342050.1"/>
    <property type="molecule type" value="Genomic_DNA"/>
</dbReference>
<comment type="caution">
    <text evidence="2">The sequence shown here is derived from an EMBL/GenBank/DDBJ whole genome shotgun (WGS) entry which is preliminary data.</text>
</comment>
<accession>A0ABW2LKN0</accession>
<dbReference type="Proteomes" id="UP001596504">
    <property type="component" value="Unassembled WGS sequence"/>
</dbReference>
<evidence type="ECO:0000313" key="2">
    <source>
        <dbReference type="EMBL" id="MFC7342050.1"/>
    </source>
</evidence>
<dbReference type="SFLD" id="SFLDS00029">
    <property type="entry name" value="Radical_SAM"/>
    <property type="match status" value="1"/>
</dbReference>
<dbReference type="SUPFAM" id="SSF102114">
    <property type="entry name" value="Radical SAM enzymes"/>
    <property type="match status" value="1"/>
</dbReference>
<keyword evidence="3" id="KW-1185">Reference proteome</keyword>
<sequence length="426" mass="47484">MSLNEQPLLVEPTRAREAGDDLSPHERVEVADRLSGFMASALDFIDAFVPFDDGGEADPDTGLSRTQLLSLLIGFVGCDTNESLDSRTYTLVYTDGDSGKSNYQTICIPDYRAASPVMFSREGRNARLELRSTGEVLADVLVHSQIFGASSHYYSRVSPDFVELPTATIISPYTTCAGGCLGCSRGAVKSFAPPPKDYISRHVQLLANDFDGRGWDRSELVSVNITTGCQPDEERELEMMLQIIEEYRRHGFTNAAFFPFTYAIDSAAAMERLRDAGCFGFIGTVECFNDAERVRQWGRKKGSITFDQHVEKYLRARRVGFDVVETDYVLGADSYLEMLDGIRALDSAGVAVVPNIKRNYTLDQLNSNHDDIWDLGMTYIADGFHAAMATYRNGTIKRRAARYSVDFLNRQGWSGITLRDLPIRHT</sequence>
<dbReference type="RefSeq" id="WP_380667546.1">
    <property type="nucleotide sequence ID" value="NZ_JBHTCJ010000005.1"/>
</dbReference>
<proteinExistence type="predicted"/>
<name>A0ABW2LKN0_9PSEU</name>
<gene>
    <name evidence="2" type="ORF">ACFQRI_11580</name>
</gene>